<dbReference type="EMBL" id="JARBJD010000029">
    <property type="protein sequence ID" value="KAK2959464.1"/>
    <property type="molecule type" value="Genomic_DNA"/>
</dbReference>
<dbReference type="InterPro" id="IPR000719">
    <property type="entry name" value="Prot_kinase_dom"/>
</dbReference>
<reference evidence="2 3" key="1">
    <citation type="journal article" date="2022" name="bioRxiv">
        <title>Genomics of Preaxostyla Flagellates Illuminates Evolutionary Transitions and the Path Towards Mitochondrial Loss.</title>
        <authorList>
            <person name="Novak L.V.F."/>
            <person name="Treitli S.C."/>
            <person name="Pyrih J."/>
            <person name="Halakuc P."/>
            <person name="Pipaliya S.V."/>
            <person name="Vacek V."/>
            <person name="Brzon O."/>
            <person name="Soukal P."/>
            <person name="Eme L."/>
            <person name="Dacks J.B."/>
            <person name="Karnkowska A."/>
            <person name="Elias M."/>
            <person name="Hampl V."/>
        </authorList>
    </citation>
    <scope>NUCLEOTIDE SEQUENCE [LARGE SCALE GENOMIC DNA]</scope>
    <source>
        <strain evidence="2">NAU3</strain>
        <tissue evidence="2">Gut</tissue>
    </source>
</reference>
<dbReference type="PROSITE" id="PS50011">
    <property type="entry name" value="PROTEIN_KINASE_DOM"/>
    <property type="match status" value="1"/>
</dbReference>
<proteinExistence type="predicted"/>
<gene>
    <name evidence="2" type="ORF">BLNAU_5513</name>
</gene>
<protein>
    <recommendedName>
        <fullName evidence="1">Protein kinase domain-containing protein</fullName>
    </recommendedName>
</protein>
<comment type="caution">
    <text evidence="2">The sequence shown here is derived from an EMBL/GenBank/DDBJ whole genome shotgun (WGS) entry which is preliminary data.</text>
</comment>
<dbReference type="InterPro" id="IPR011009">
    <property type="entry name" value="Kinase-like_dom_sf"/>
</dbReference>
<evidence type="ECO:0000313" key="3">
    <source>
        <dbReference type="Proteomes" id="UP001281761"/>
    </source>
</evidence>
<dbReference type="InterPro" id="IPR051681">
    <property type="entry name" value="Ser/Thr_Kinases-Pseudokinases"/>
</dbReference>
<accession>A0ABQ9Y6Y5</accession>
<dbReference type="SUPFAM" id="SSF56112">
    <property type="entry name" value="Protein kinase-like (PK-like)"/>
    <property type="match status" value="1"/>
</dbReference>
<dbReference type="Proteomes" id="UP001281761">
    <property type="component" value="Unassembled WGS sequence"/>
</dbReference>
<sequence>MSFAPSQVSLVVLVCGEKLEMSMVREQDTLYNALHVKKSLMTPKLVVRNQLALGLMKVASENKSTHILKKLSSHWVMFDGHGNVCLKTEESKPAIAQTVVPNGGVDVSPSKDGQRWRAPEVAKAEEEKDLGRAIDGNKASVFSLGLILWEIETGLVPFGELDAINAQRQMGIGILPKMEGVHQNMVDVISSCLQLNPDDRPTLSTVWSVLSTLSDSGETVEDNEQVETH</sequence>
<dbReference type="PANTHER" id="PTHR44329">
    <property type="entry name" value="SERINE/THREONINE-PROTEIN KINASE TNNI3K-RELATED"/>
    <property type="match status" value="1"/>
</dbReference>
<dbReference type="Pfam" id="PF07714">
    <property type="entry name" value="PK_Tyr_Ser-Thr"/>
    <property type="match status" value="1"/>
</dbReference>
<dbReference type="Gene3D" id="1.10.510.10">
    <property type="entry name" value="Transferase(Phosphotransferase) domain 1"/>
    <property type="match status" value="1"/>
</dbReference>
<evidence type="ECO:0000313" key="2">
    <source>
        <dbReference type="EMBL" id="KAK2959464.1"/>
    </source>
</evidence>
<name>A0ABQ9Y6Y5_9EUKA</name>
<organism evidence="2 3">
    <name type="scientific">Blattamonas nauphoetae</name>
    <dbReference type="NCBI Taxonomy" id="2049346"/>
    <lineage>
        <taxon>Eukaryota</taxon>
        <taxon>Metamonada</taxon>
        <taxon>Preaxostyla</taxon>
        <taxon>Oxymonadida</taxon>
        <taxon>Blattamonas</taxon>
    </lineage>
</organism>
<feature type="domain" description="Protein kinase" evidence="1">
    <location>
        <begin position="1"/>
        <end position="213"/>
    </location>
</feature>
<evidence type="ECO:0000259" key="1">
    <source>
        <dbReference type="PROSITE" id="PS50011"/>
    </source>
</evidence>
<keyword evidence="3" id="KW-1185">Reference proteome</keyword>
<dbReference type="InterPro" id="IPR001245">
    <property type="entry name" value="Ser-Thr/Tyr_kinase_cat_dom"/>
</dbReference>